<protein>
    <submittedName>
        <fullName evidence="7">Protein-tyrosine kinase</fullName>
    </submittedName>
</protein>
<keyword evidence="5 7" id="KW-0829">Tyrosine-protein kinase</keyword>
<dbReference type="NCBIfam" id="TIGR01007">
    <property type="entry name" value="eps_fam"/>
    <property type="match status" value="1"/>
</dbReference>
<reference evidence="7 8" key="1">
    <citation type="submission" date="2019-07" db="EMBL/GenBank/DDBJ databases">
        <authorList>
            <person name="Cremers G."/>
        </authorList>
    </citation>
    <scope>NUCLEOTIDE SEQUENCE [LARGE SCALE GENOMIC DNA]</scope>
</reference>
<evidence type="ECO:0000256" key="3">
    <source>
        <dbReference type="ARBA" id="ARBA00022777"/>
    </source>
</evidence>
<dbReference type="CDD" id="cd05387">
    <property type="entry name" value="BY-kinase"/>
    <property type="match status" value="1"/>
</dbReference>
<dbReference type="EMBL" id="CABIKM010000019">
    <property type="protein sequence ID" value="VUZ84846.1"/>
    <property type="molecule type" value="Genomic_DNA"/>
</dbReference>
<dbReference type="InterPro" id="IPR027417">
    <property type="entry name" value="P-loop_NTPase"/>
</dbReference>
<evidence type="ECO:0000313" key="8">
    <source>
        <dbReference type="Proteomes" id="UP000334340"/>
    </source>
</evidence>
<dbReference type="PANTHER" id="PTHR32309:SF31">
    <property type="entry name" value="CAPSULAR EXOPOLYSACCHARIDE FAMILY"/>
    <property type="match status" value="1"/>
</dbReference>
<gene>
    <name evidence="7" type="ORF">MELA_01221</name>
</gene>
<accession>A0A564ZIB6</accession>
<keyword evidence="2" id="KW-0547">Nucleotide-binding</keyword>
<organism evidence="7 8">
    <name type="scientific">Candidatus Methylomirabilis lanthanidiphila</name>
    <dbReference type="NCBI Taxonomy" id="2211376"/>
    <lineage>
        <taxon>Bacteria</taxon>
        <taxon>Candidatus Methylomirabilota</taxon>
        <taxon>Candidatus Methylomirabilia</taxon>
        <taxon>Candidatus Methylomirabilales</taxon>
        <taxon>Candidatus Methylomirabilaceae</taxon>
        <taxon>Candidatus Methylomirabilis</taxon>
    </lineage>
</organism>
<evidence type="ECO:0000256" key="1">
    <source>
        <dbReference type="ARBA" id="ARBA00022679"/>
    </source>
</evidence>
<dbReference type="SUPFAM" id="SSF52540">
    <property type="entry name" value="P-loop containing nucleoside triphosphate hydrolases"/>
    <property type="match status" value="1"/>
</dbReference>
<dbReference type="AlphaFoldDB" id="A0A564ZIB6"/>
<dbReference type="PANTHER" id="PTHR32309">
    <property type="entry name" value="TYROSINE-PROTEIN KINASE"/>
    <property type="match status" value="1"/>
</dbReference>
<evidence type="ECO:0000313" key="7">
    <source>
        <dbReference type="EMBL" id="VUZ84846.1"/>
    </source>
</evidence>
<dbReference type="InterPro" id="IPR005702">
    <property type="entry name" value="Wzc-like_C"/>
</dbReference>
<dbReference type="GO" id="GO:0005524">
    <property type="term" value="F:ATP binding"/>
    <property type="evidence" value="ECO:0007669"/>
    <property type="project" value="UniProtKB-KW"/>
</dbReference>
<dbReference type="Proteomes" id="UP000334340">
    <property type="component" value="Unassembled WGS sequence"/>
</dbReference>
<dbReference type="InterPro" id="IPR025669">
    <property type="entry name" value="AAA_dom"/>
</dbReference>
<keyword evidence="8" id="KW-1185">Reference proteome</keyword>
<evidence type="ECO:0000256" key="4">
    <source>
        <dbReference type="ARBA" id="ARBA00022840"/>
    </source>
</evidence>
<dbReference type="GO" id="GO:0004713">
    <property type="term" value="F:protein tyrosine kinase activity"/>
    <property type="evidence" value="ECO:0007669"/>
    <property type="project" value="UniProtKB-KW"/>
</dbReference>
<evidence type="ECO:0000256" key="5">
    <source>
        <dbReference type="ARBA" id="ARBA00023137"/>
    </source>
</evidence>
<dbReference type="Gene3D" id="3.40.50.300">
    <property type="entry name" value="P-loop containing nucleotide triphosphate hydrolases"/>
    <property type="match status" value="1"/>
</dbReference>
<dbReference type="Pfam" id="PF13614">
    <property type="entry name" value="AAA_31"/>
    <property type="match status" value="1"/>
</dbReference>
<sequence length="215" mass="23425">MSFTLDPSVEEEYQKLRGNLFARPGKDGLRTVMLVGSSHGEGVTTTCTILASVLARAGVGEVVLIDANLRSPSCHDLFTASGSTKGLTDLLTGGVRSKDLVWPTSIPNLSVIKSGRPLLQSPSHLYQGQLVELLVQLREEFRYTILDCAPVKDYSDSSFLAPNVDGIVLVIRAERTRIETAIKTKRQLEWAGGQVIGAVLNSKKNHIPMVIERLL</sequence>
<keyword evidence="3 7" id="KW-0418">Kinase</keyword>
<evidence type="ECO:0000256" key="2">
    <source>
        <dbReference type="ARBA" id="ARBA00022741"/>
    </source>
</evidence>
<feature type="domain" description="AAA" evidence="6">
    <location>
        <begin position="40"/>
        <end position="161"/>
    </location>
</feature>
<name>A0A564ZIB6_9BACT</name>
<keyword evidence="4" id="KW-0067">ATP-binding</keyword>
<dbReference type="InterPro" id="IPR050445">
    <property type="entry name" value="Bact_polysacc_biosynth/exp"/>
</dbReference>
<proteinExistence type="predicted"/>
<keyword evidence="1" id="KW-0808">Transferase</keyword>
<evidence type="ECO:0000259" key="6">
    <source>
        <dbReference type="Pfam" id="PF13614"/>
    </source>
</evidence>